<protein>
    <recommendedName>
        <fullName evidence="4">DUF2178 domain-containing protein</fullName>
    </recommendedName>
</protein>
<keyword evidence="1" id="KW-1133">Transmembrane helix</keyword>
<feature type="transmembrane region" description="Helical" evidence="1">
    <location>
        <begin position="80"/>
        <end position="100"/>
    </location>
</feature>
<accession>A0A1L5F330</accession>
<evidence type="ECO:0000313" key="2">
    <source>
        <dbReference type="EMBL" id="APM37419.1"/>
    </source>
</evidence>
<keyword evidence="1" id="KW-0472">Membrane</keyword>
<dbReference type="AlphaFoldDB" id="A0A1L5F330"/>
<feature type="transmembrane region" description="Helical" evidence="1">
    <location>
        <begin position="106"/>
        <end position="128"/>
    </location>
</feature>
<reference evidence="2 3" key="1">
    <citation type="submission" date="2016-12" db="EMBL/GenBank/DDBJ databases">
        <title>Complete genome sequence of Clostridium kluyveri JZZ isolated from the pit mud of a Chinese flavor liquor-making factory.</title>
        <authorList>
            <person name="Wang Y."/>
        </authorList>
    </citation>
    <scope>NUCLEOTIDE SEQUENCE [LARGE SCALE GENOMIC DNA]</scope>
    <source>
        <strain evidence="2 3">JZZ</strain>
    </source>
</reference>
<keyword evidence="1" id="KW-0812">Transmembrane</keyword>
<sequence length="134" mass="15425">MKKKINLKIWMIVNIMPALFLLLFYWINVKIKHNLTYALTYTLLQYIILVFMGVSLYFVKKNRDIVDEYTKKILGMVDTICFKLSYVIFGFLLLSCLLIGASPIFIGYEIAGALCLLSVVHSIIFCVLDSRGIQ</sequence>
<evidence type="ECO:0008006" key="4">
    <source>
        <dbReference type="Google" id="ProtNLM"/>
    </source>
</evidence>
<evidence type="ECO:0000256" key="1">
    <source>
        <dbReference type="SAM" id="Phobius"/>
    </source>
</evidence>
<dbReference type="EMBL" id="CP018335">
    <property type="protein sequence ID" value="APM37419.1"/>
    <property type="molecule type" value="Genomic_DNA"/>
</dbReference>
<dbReference type="Proteomes" id="UP000184604">
    <property type="component" value="Chromosome"/>
</dbReference>
<dbReference type="RefSeq" id="WP_073537134.1">
    <property type="nucleotide sequence ID" value="NZ_CP018335.1"/>
</dbReference>
<dbReference type="OrthoDB" id="1910025at2"/>
<proteinExistence type="predicted"/>
<feature type="transmembrane region" description="Helical" evidence="1">
    <location>
        <begin position="39"/>
        <end position="59"/>
    </location>
</feature>
<gene>
    <name evidence="2" type="ORF">BS101_00890</name>
</gene>
<evidence type="ECO:0000313" key="3">
    <source>
        <dbReference type="Proteomes" id="UP000184604"/>
    </source>
</evidence>
<name>A0A1L5F330_CLOKL</name>
<organism evidence="2 3">
    <name type="scientific">Clostridium kluyveri</name>
    <dbReference type="NCBI Taxonomy" id="1534"/>
    <lineage>
        <taxon>Bacteria</taxon>
        <taxon>Bacillati</taxon>
        <taxon>Bacillota</taxon>
        <taxon>Clostridia</taxon>
        <taxon>Eubacteriales</taxon>
        <taxon>Clostridiaceae</taxon>
        <taxon>Clostridium</taxon>
    </lineage>
</organism>
<feature type="transmembrane region" description="Helical" evidence="1">
    <location>
        <begin position="7"/>
        <end position="27"/>
    </location>
</feature>